<feature type="domain" description="N-acetyltransferase" evidence="1">
    <location>
        <begin position="2"/>
        <end position="62"/>
    </location>
</feature>
<dbReference type="Pfam" id="PF00583">
    <property type="entry name" value="Acetyltransf_1"/>
    <property type="match status" value="1"/>
</dbReference>
<dbReference type="InterPro" id="IPR016181">
    <property type="entry name" value="Acyl_CoA_acyltransferase"/>
</dbReference>
<dbReference type="GO" id="GO:0016747">
    <property type="term" value="F:acyltransferase activity, transferring groups other than amino-acyl groups"/>
    <property type="evidence" value="ECO:0007669"/>
    <property type="project" value="InterPro"/>
</dbReference>
<dbReference type="SUPFAM" id="SSF55729">
    <property type="entry name" value="Acyl-CoA N-acyltransferases (Nat)"/>
    <property type="match status" value="1"/>
</dbReference>
<dbReference type="EMBL" id="JACEGA010000001">
    <property type="protein sequence ID" value="MBB2184660.1"/>
    <property type="molecule type" value="Genomic_DNA"/>
</dbReference>
<name>A0A839K4Y9_9FIRM</name>
<evidence type="ECO:0000259" key="1">
    <source>
        <dbReference type="Pfam" id="PF00583"/>
    </source>
</evidence>
<dbReference type="InterPro" id="IPR000182">
    <property type="entry name" value="GNAT_dom"/>
</dbReference>
<sequence>MVGFILYDFDEELHGWSMSRFMIDESLHGHGYGKEALKGFIRYFKERYPTEKLLYTSAEVDNIVCPDLRSLDF</sequence>
<reference evidence="2 3" key="1">
    <citation type="submission" date="2020-07" db="EMBL/GenBank/DDBJ databases">
        <title>Characterization and genome sequencing of isolate MD1, a novel member within the family Lachnospiraceae.</title>
        <authorList>
            <person name="Rettenmaier R."/>
            <person name="Di Bello L."/>
            <person name="Zinser C."/>
            <person name="Scheitz K."/>
            <person name="Liebl W."/>
            <person name="Zverlov V."/>
        </authorList>
    </citation>
    <scope>NUCLEOTIDE SEQUENCE [LARGE SCALE GENOMIC DNA]</scope>
    <source>
        <strain evidence="2 3">MD1</strain>
    </source>
</reference>
<proteinExistence type="predicted"/>
<gene>
    <name evidence="2" type="ORF">H0486_17480</name>
</gene>
<accession>A0A839K4Y9</accession>
<comment type="caution">
    <text evidence="2">The sequence shown here is derived from an EMBL/GenBank/DDBJ whole genome shotgun (WGS) entry which is preliminary data.</text>
</comment>
<dbReference type="Gene3D" id="3.40.630.30">
    <property type="match status" value="1"/>
</dbReference>
<dbReference type="CDD" id="cd04301">
    <property type="entry name" value="NAT_SF"/>
    <property type="match status" value="1"/>
</dbReference>
<dbReference type="Proteomes" id="UP000574276">
    <property type="component" value="Unassembled WGS sequence"/>
</dbReference>
<evidence type="ECO:0000313" key="2">
    <source>
        <dbReference type="EMBL" id="MBB2184660.1"/>
    </source>
</evidence>
<dbReference type="AlphaFoldDB" id="A0A839K4Y9"/>
<protein>
    <submittedName>
        <fullName evidence="2">GNAT family N-acetyltransferase</fullName>
    </submittedName>
</protein>
<organism evidence="2 3">
    <name type="scientific">Variimorphobacter saccharofermentans</name>
    <dbReference type="NCBI Taxonomy" id="2755051"/>
    <lineage>
        <taxon>Bacteria</taxon>
        <taxon>Bacillati</taxon>
        <taxon>Bacillota</taxon>
        <taxon>Clostridia</taxon>
        <taxon>Lachnospirales</taxon>
        <taxon>Lachnospiraceae</taxon>
        <taxon>Variimorphobacter</taxon>
    </lineage>
</organism>
<evidence type="ECO:0000313" key="3">
    <source>
        <dbReference type="Proteomes" id="UP000574276"/>
    </source>
</evidence>
<keyword evidence="3" id="KW-1185">Reference proteome</keyword>
<keyword evidence="2" id="KW-0808">Transferase</keyword>